<keyword evidence="4" id="KW-0812">Transmembrane</keyword>
<dbReference type="Gene3D" id="1.10.630.10">
    <property type="entry name" value="Cytochrome P450"/>
    <property type="match status" value="1"/>
</dbReference>
<organism evidence="5 6">
    <name type="scientific">Penicillium olsonii</name>
    <dbReference type="NCBI Taxonomy" id="99116"/>
    <lineage>
        <taxon>Eukaryota</taxon>
        <taxon>Fungi</taxon>
        <taxon>Dikarya</taxon>
        <taxon>Ascomycota</taxon>
        <taxon>Pezizomycotina</taxon>
        <taxon>Eurotiomycetes</taxon>
        <taxon>Eurotiomycetidae</taxon>
        <taxon>Eurotiales</taxon>
        <taxon>Aspergillaceae</taxon>
        <taxon>Penicillium</taxon>
    </lineage>
</organism>
<comment type="similarity">
    <text evidence="1">Belongs to the cytochrome P450 family.</text>
</comment>
<name>A0A9W4HRK5_PENOL</name>
<evidence type="ECO:0000313" key="6">
    <source>
        <dbReference type="Proteomes" id="UP001153618"/>
    </source>
</evidence>
<gene>
    <name evidence="5" type="ORF">POLS_LOCUS4642</name>
</gene>
<sequence length="520" mass="59264">MAVQLFSILEDIVTLIDIRFLVIWCLLVTSLAVLYRAWNDPLSRVPGPWISRWTGILDTFYYVRGYRHEYVHSLHLKYGPIVRYSPGHVDISDIGAVNVIHRLEKGYLKANWYLSLAPPGVWTLMNITDPKMHTTWRRLLGGPFQDSYLQKLEPVIWKKMDLALGKMEQELQTRGCIDVLKWWIYMALDIVTEISYGTSVDILREEEKRYYIIEYLEGLGPVHAIRTTIPSVIMIASRLRLPIFNKLLNAGPRAAIWAQETIEAYKLLLSEKDPKPTLFTPLFNKGDKGFKDDQIANLAGSNITAGSHTTATVMTYAVWAICKHPEVRDKLAAEVSTLPEGFKHNDVRALPYLNRVIRESVRLYAAVPSVLPRAVPSEGAQFLGFFIPGGSVVSTQCYSLHRVKEYFNDPLKSGSSSIQIDGYLRRRIWRRRIWDLGPVHDVRNPKSKRSMADFLTPNRLLACVGINLAHTELRLGLSHFFRKFPTAVVSGDEGMTDGDMRQRAWVFMSPVGHRCLVNVP</sequence>
<evidence type="ECO:0000313" key="5">
    <source>
        <dbReference type="EMBL" id="CAG8099752.1"/>
    </source>
</evidence>
<dbReference type="EMBL" id="CAJVOS010000023">
    <property type="protein sequence ID" value="CAG8099752.1"/>
    <property type="molecule type" value="Genomic_DNA"/>
</dbReference>
<keyword evidence="2" id="KW-0479">Metal-binding</keyword>
<keyword evidence="4" id="KW-1133">Transmembrane helix</keyword>
<dbReference type="InterPro" id="IPR050121">
    <property type="entry name" value="Cytochrome_P450_monoxygenase"/>
</dbReference>
<dbReference type="PANTHER" id="PTHR24305:SF96">
    <property type="entry name" value="CYTOCHROME P450 MONOOXYGENASE STCB-RELATED"/>
    <property type="match status" value="1"/>
</dbReference>
<evidence type="ECO:0000256" key="4">
    <source>
        <dbReference type="SAM" id="Phobius"/>
    </source>
</evidence>
<dbReference type="OrthoDB" id="1470350at2759"/>
<reference evidence="5" key="1">
    <citation type="submission" date="2021-07" db="EMBL/GenBank/DDBJ databases">
        <authorList>
            <person name="Branca A.L. A."/>
        </authorList>
    </citation>
    <scope>NUCLEOTIDE SEQUENCE</scope>
</reference>
<evidence type="ECO:0008006" key="7">
    <source>
        <dbReference type="Google" id="ProtNLM"/>
    </source>
</evidence>
<evidence type="ECO:0000256" key="1">
    <source>
        <dbReference type="ARBA" id="ARBA00010617"/>
    </source>
</evidence>
<dbReference type="GO" id="GO:0043386">
    <property type="term" value="P:mycotoxin biosynthetic process"/>
    <property type="evidence" value="ECO:0007669"/>
    <property type="project" value="UniProtKB-ARBA"/>
</dbReference>
<dbReference type="InterPro" id="IPR036396">
    <property type="entry name" value="Cyt_P450_sf"/>
</dbReference>
<keyword evidence="2" id="KW-0349">Heme</keyword>
<comment type="caution">
    <text evidence="5">The sequence shown here is derived from an EMBL/GenBank/DDBJ whole genome shotgun (WGS) entry which is preliminary data.</text>
</comment>
<evidence type="ECO:0000256" key="3">
    <source>
        <dbReference type="ARBA" id="ARBA00023002"/>
    </source>
</evidence>
<dbReference type="Pfam" id="PF00067">
    <property type="entry name" value="p450"/>
    <property type="match status" value="1"/>
</dbReference>
<dbReference type="SUPFAM" id="SSF48264">
    <property type="entry name" value="Cytochrome P450"/>
    <property type="match status" value="1"/>
</dbReference>
<feature type="transmembrane region" description="Helical" evidence="4">
    <location>
        <begin position="12"/>
        <end position="35"/>
    </location>
</feature>
<protein>
    <recommendedName>
        <fullName evidence="7">Cytochrome P450</fullName>
    </recommendedName>
</protein>
<dbReference type="Proteomes" id="UP001153618">
    <property type="component" value="Unassembled WGS sequence"/>
</dbReference>
<dbReference type="GO" id="GO:0004497">
    <property type="term" value="F:monooxygenase activity"/>
    <property type="evidence" value="ECO:0007669"/>
    <property type="project" value="InterPro"/>
</dbReference>
<keyword evidence="4" id="KW-0472">Membrane</keyword>
<keyword evidence="2" id="KW-0408">Iron</keyword>
<accession>A0A9W4HRK5</accession>
<dbReference type="AlphaFoldDB" id="A0A9W4HRK5"/>
<dbReference type="PANTHER" id="PTHR24305">
    <property type="entry name" value="CYTOCHROME P450"/>
    <property type="match status" value="1"/>
</dbReference>
<dbReference type="GO" id="GO:0016705">
    <property type="term" value="F:oxidoreductase activity, acting on paired donors, with incorporation or reduction of molecular oxygen"/>
    <property type="evidence" value="ECO:0007669"/>
    <property type="project" value="InterPro"/>
</dbReference>
<dbReference type="GO" id="GO:0020037">
    <property type="term" value="F:heme binding"/>
    <property type="evidence" value="ECO:0007669"/>
    <property type="project" value="InterPro"/>
</dbReference>
<proteinExistence type="inferred from homology"/>
<keyword evidence="3" id="KW-0560">Oxidoreductase</keyword>
<keyword evidence="6" id="KW-1185">Reference proteome</keyword>
<dbReference type="InterPro" id="IPR001128">
    <property type="entry name" value="Cyt_P450"/>
</dbReference>
<evidence type="ECO:0000256" key="2">
    <source>
        <dbReference type="ARBA" id="ARBA00022617"/>
    </source>
</evidence>
<dbReference type="GO" id="GO:0005506">
    <property type="term" value="F:iron ion binding"/>
    <property type="evidence" value="ECO:0007669"/>
    <property type="project" value="InterPro"/>
</dbReference>
<dbReference type="PRINTS" id="PR00385">
    <property type="entry name" value="P450"/>
</dbReference>